<accession>A0A2P2NWB5</accession>
<sequence length="17" mass="2007">MESDSKPIKRHDSNSYI</sequence>
<dbReference type="AlphaFoldDB" id="A0A2P2NWB5"/>
<evidence type="ECO:0000313" key="1">
    <source>
        <dbReference type="EMBL" id="MBX46740.1"/>
    </source>
</evidence>
<proteinExistence type="predicted"/>
<protein>
    <submittedName>
        <fullName evidence="1">Uncharacterized protein</fullName>
    </submittedName>
</protein>
<reference evidence="1" key="1">
    <citation type="submission" date="2018-02" db="EMBL/GenBank/DDBJ databases">
        <title>Rhizophora mucronata_Transcriptome.</title>
        <authorList>
            <person name="Meera S.P."/>
            <person name="Sreeshan A."/>
            <person name="Augustine A."/>
        </authorList>
    </citation>
    <scope>NUCLEOTIDE SEQUENCE</scope>
    <source>
        <tissue evidence="1">Leaf</tissue>
    </source>
</reference>
<name>A0A2P2NWB5_RHIMU</name>
<dbReference type="EMBL" id="GGEC01066256">
    <property type="protein sequence ID" value="MBX46740.1"/>
    <property type="molecule type" value="Transcribed_RNA"/>
</dbReference>
<organism evidence="1">
    <name type="scientific">Rhizophora mucronata</name>
    <name type="common">Asiatic mangrove</name>
    <dbReference type="NCBI Taxonomy" id="61149"/>
    <lineage>
        <taxon>Eukaryota</taxon>
        <taxon>Viridiplantae</taxon>
        <taxon>Streptophyta</taxon>
        <taxon>Embryophyta</taxon>
        <taxon>Tracheophyta</taxon>
        <taxon>Spermatophyta</taxon>
        <taxon>Magnoliopsida</taxon>
        <taxon>eudicotyledons</taxon>
        <taxon>Gunneridae</taxon>
        <taxon>Pentapetalae</taxon>
        <taxon>rosids</taxon>
        <taxon>fabids</taxon>
        <taxon>Malpighiales</taxon>
        <taxon>Rhizophoraceae</taxon>
        <taxon>Rhizophora</taxon>
    </lineage>
</organism>